<dbReference type="EMBL" id="VNKI01000001">
    <property type="protein sequence ID" value="TVX83730.1"/>
    <property type="molecule type" value="Genomic_DNA"/>
</dbReference>
<evidence type="ECO:0000313" key="3">
    <source>
        <dbReference type="Proteomes" id="UP000317770"/>
    </source>
</evidence>
<evidence type="ECO:0000313" key="2">
    <source>
        <dbReference type="EMBL" id="TVX83730.1"/>
    </source>
</evidence>
<proteinExistence type="predicted"/>
<evidence type="ECO:0000256" key="1">
    <source>
        <dbReference type="SAM" id="Phobius"/>
    </source>
</evidence>
<accession>A0A8B5Y3N9</accession>
<feature type="transmembrane region" description="Helical" evidence="1">
    <location>
        <begin position="6"/>
        <end position="26"/>
    </location>
</feature>
<dbReference type="AlphaFoldDB" id="A0A8B5Y3N9"/>
<name>A0A8B5Y3N9_9BACI</name>
<sequence length="122" mass="13389">MLIIEYSVAAIALAFIWLVIFLISTLQKGMATIGEANQTLAEVRNAIHDLSGESKQLLQTANEITDDVKSKMKTVEPLLDSAQDVGEAIHSVTDSVKKATNGFRTEFSPKKINAIKPKSQFR</sequence>
<dbReference type="Pfam" id="PF06103">
    <property type="entry name" value="DUF948"/>
    <property type="match status" value="1"/>
</dbReference>
<comment type="caution">
    <text evidence="2">The sequence shown here is derived from an EMBL/GenBank/DDBJ whole genome shotgun (WGS) entry which is preliminary data.</text>
</comment>
<gene>
    <name evidence="2" type="ORF">FQP34_00320</name>
</gene>
<dbReference type="PANTHER" id="PTHR40070">
    <property type="entry name" value="UPF0478 PROTEIN YTXG"/>
    <property type="match status" value="1"/>
</dbReference>
<dbReference type="PANTHER" id="PTHR40070:SF1">
    <property type="entry name" value="UPF0478 PROTEIN YTXG"/>
    <property type="match status" value="1"/>
</dbReference>
<keyword evidence="1" id="KW-0812">Transmembrane</keyword>
<protein>
    <submittedName>
        <fullName evidence="2">DUF948 domain-containing protein</fullName>
    </submittedName>
</protein>
<reference evidence="2 3" key="1">
    <citation type="submission" date="2019-07" db="EMBL/GenBank/DDBJ databases">
        <title>Genome assembly of Bacillus simplex strain GGC-P6A.</title>
        <authorList>
            <person name="Jennings M.E."/>
            <person name="Barton H.A."/>
        </authorList>
    </citation>
    <scope>NUCLEOTIDE SEQUENCE [LARGE SCALE GENOMIC DNA]</scope>
    <source>
        <strain evidence="2 3">GGC-P6A</strain>
    </source>
</reference>
<organism evidence="2 3">
    <name type="scientific">Peribacillus simplex</name>
    <dbReference type="NCBI Taxonomy" id="1478"/>
    <lineage>
        <taxon>Bacteria</taxon>
        <taxon>Bacillati</taxon>
        <taxon>Bacillota</taxon>
        <taxon>Bacilli</taxon>
        <taxon>Bacillales</taxon>
        <taxon>Bacillaceae</taxon>
        <taxon>Peribacillus</taxon>
    </lineage>
</organism>
<dbReference type="Proteomes" id="UP000317770">
    <property type="component" value="Unassembled WGS sequence"/>
</dbReference>
<dbReference type="Gene3D" id="1.10.287.950">
    <property type="entry name" value="Methyl-accepting chemotaxis protein"/>
    <property type="match status" value="1"/>
</dbReference>
<keyword evidence="1" id="KW-1133">Transmembrane helix</keyword>
<keyword evidence="1" id="KW-0472">Membrane</keyword>
<dbReference type="InterPro" id="IPR009293">
    <property type="entry name" value="UPF0478"/>
</dbReference>